<proteinExistence type="predicted"/>
<accession>A0A0F3IL58</accession>
<evidence type="ECO:0000313" key="1">
    <source>
        <dbReference type="EMBL" id="KJV07451.1"/>
    </source>
</evidence>
<dbReference type="Proteomes" id="UP000033684">
    <property type="component" value="Unassembled WGS sequence"/>
</dbReference>
<sequence length="62" mass="6955">MDFPFIIVSKCNNQYWHSSVVDDDAIIGTAKNKPKLITNFSSAFAAYRANVWLVCGICPIFI</sequence>
<evidence type="ECO:0000313" key="2">
    <source>
        <dbReference type="Proteomes" id="UP000033684"/>
    </source>
</evidence>
<protein>
    <submittedName>
        <fullName evidence="1">Uncharacterized protein</fullName>
    </submittedName>
</protein>
<comment type="caution">
    <text evidence="1">The sequence shown here is derived from an EMBL/GenBank/DDBJ whole genome shotgun (WGS) entry which is preliminary data.</text>
</comment>
<name>A0A0F3IL58_9GAMM</name>
<keyword evidence="2" id="KW-1185">Reference proteome</keyword>
<reference evidence="2" key="1">
    <citation type="submission" date="2015-03" db="EMBL/GenBank/DDBJ databases">
        <title>Draft genome sequence of a novel methanotroph (Sn10-6) isolated from flooded ricefield rhizosphere in India.</title>
        <authorList>
            <person name="Pandit P.S."/>
            <person name="Pore S.D."/>
            <person name="Arora P."/>
            <person name="Kapse N.G."/>
            <person name="Dhakephalkar P.K."/>
            <person name="Rahalkar M.C."/>
        </authorList>
    </citation>
    <scope>NUCLEOTIDE SEQUENCE [LARGE SCALE GENOMIC DNA]</scope>
    <source>
        <strain evidence="2">Sn10-6</strain>
    </source>
</reference>
<organism evidence="1 2">
    <name type="scientific">Methylocucumis oryzae</name>
    <dbReference type="NCBI Taxonomy" id="1632867"/>
    <lineage>
        <taxon>Bacteria</taxon>
        <taxon>Pseudomonadati</taxon>
        <taxon>Pseudomonadota</taxon>
        <taxon>Gammaproteobacteria</taxon>
        <taxon>Methylococcales</taxon>
        <taxon>Methylococcaceae</taxon>
        <taxon>Methylocucumis</taxon>
    </lineage>
</organism>
<dbReference type="OrthoDB" id="276604at2"/>
<dbReference type="RefSeq" id="WP_045778350.1">
    <property type="nucleotide sequence ID" value="NZ_LAJX01000038.1"/>
</dbReference>
<gene>
    <name evidence="1" type="ORF">VZ94_04680</name>
</gene>
<reference evidence="1 2" key="2">
    <citation type="journal article" date="2016" name="Microb. Ecol.">
        <title>Genome Characteristics of a Novel Type I Methanotroph (Sn10-6) Isolated from a Flooded Indian Rice Field.</title>
        <authorList>
            <person name="Rahalkar M.C."/>
            <person name="Pandit P.S."/>
            <person name="Dhakephalkar P.K."/>
            <person name="Pore S."/>
            <person name="Arora P."/>
            <person name="Kapse N."/>
        </authorList>
    </citation>
    <scope>NUCLEOTIDE SEQUENCE [LARGE SCALE GENOMIC DNA]</scope>
    <source>
        <strain evidence="1 2">Sn10-6</strain>
    </source>
</reference>
<dbReference type="AlphaFoldDB" id="A0A0F3IL58"/>
<dbReference type="EMBL" id="LAJX01000038">
    <property type="protein sequence ID" value="KJV07451.1"/>
    <property type="molecule type" value="Genomic_DNA"/>
</dbReference>